<dbReference type="Proteomes" id="UP001595528">
    <property type="component" value="Unassembled WGS sequence"/>
</dbReference>
<evidence type="ECO:0000256" key="1">
    <source>
        <dbReference type="SAM" id="Phobius"/>
    </source>
</evidence>
<gene>
    <name evidence="3" type="ORF">ACFOGJ_24155</name>
</gene>
<dbReference type="InterPro" id="IPR041208">
    <property type="entry name" value="Cap15"/>
</dbReference>
<organism evidence="3 4">
    <name type="scientific">Marinibaculum pumilum</name>
    <dbReference type="NCBI Taxonomy" id="1766165"/>
    <lineage>
        <taxon>Bacteria</taxon>
        <taxon>Pseudomonadati</taxon>
        <taxon>Pseudomonadota</taxon>
        <taxon>Alphaproteobacteria</taxon>
        <taxon>Rhodospirillales</taxon>
        <taxon>Rhodospirillaceae</taxon>
        <taxon>Marinibaculum</taxon>
    </lineage>
</organism>
<evidence type="ECO:0000313" key="4">
    <source>
        <dbReference type="Proteomes" id="UP001595528"/>
    </source>
</evidence>
<name>A0ABV7L7G5_9PROT</name>
<evidence type="ECO:0000313" key="3">
    <source>
        <dbReference type="EMBL" id="MFC3230364.1"/>
    </source>
</evidence>
<keyword evidence="4" id="KW-1185">Reference proteome</keyword>
<keyword evidence="1" id="KW-0472">Membrane</keyword>
<keyword evidence="1" id="KW-0812">Transmembrane</keyword>
<comment type="caution">
    <text evidence="3">The sequence shown here is derived from an EMBL/GenBank/DDBJ whole genome shotgun (WGS) entry which is preliminary data.</text>
</comment>
<keyword evidence="1" id="KW-1133">Transmembrane helix</keyword>
<sequence length="181" mass="20158">MVLAAVYVGVVGAGDAVADFNWITRSSFIGASVLMIVPYAVWRWVSGVQRWIFPYLGGQWSGSLEFQGPRGTGKREVTLTVRHSLLHIVLILDSAESTSRTLVVHADRDAGINRDRLYYVYLNERKEGTPGAGDSYRGLAVLRVEWSGCLALVGDYFTERQGGGTLLLQRSQSHPWWALWK</sequence>
<dbReference type="Pfam" id="PF18153">
    <property type="entry name" value="Cap15_CD_rec"/>
    <property type="match status" value="1"/>
</dbReference>
<proteinExistence type="predicted"/>
<dbReference type="EMBL" id="JBHRTR010000044">
    <property type="protein sequence ID" value="MFC3230364.1"/>
    <property type="molecule type" value="Genomic_DNA"/>
</dbReference>
<feature type="transmembrane region" description="Helical" evidence="1">
    <location>
        <begin position="28"/>
        <end position="45"/>
    </location>
</feature>
<feature type="domain" description="CD-NTase-associated protein 15" evidence="2">
    <location>
        <begin position="53"/>
        <end position="170"/>
    </location>
</feature>
<protein>
    <recommendedName>
        <fullName evidence="2">CD-NTase-associated protein 15 domain-containing protein</fullName>
    </recommendedName>
</protein>
<evidence type="ECO:0000259" key="2">
    <source>
        <dbReference type="Pfam" id="PF18153"/>
    </source>
</evidence>
<reference evidence="4" key="1">
    <citation type="journal article" date="2019" name="Int. J. Syst. Evol. Microbiol.">
        <title>The Global Catalogue of Microorganisms (GCM) 10K type strain sequencing project: providing services to taxonomists for standard genome sequencing and annotation.</title>
        <authorList>
            <consortium name="The Broad Institute Genomics Platform"/>
            <consortium name="The Broad Institute Genome Sequencing Center for Infectious Disease"/>
            <person name="Wu L."/>
            <person name="Ma J."/>
        </authorList>
    </citation>
    <scope>NUCLEOTIDE SEQUENCE [LARGE SCALE GENOMIC DNA]</scope>
    <source>
        <strain evidence="4">KCTC 42964</strain>
    </source>
</reference>
<accession>A0ABV7L7G5</accession>
<dbReference type="RefSeq" id="WP_379905517.1">
    <property type="nucleotide sequence ID" value="NZ_JBHRTR010000044.1"/>
</dbReference>